<feature type="region of interest" description="Disordered" evidence="1">
    <location>
        <begin position="1"/>
        <end position="42"/>
    </location>
</feature>
<evidence type="ECO:0000256" key="1">
    <source>
        <dbReference type="SAM" id="MobiDB-lite"/>
    </source>
</evidence>
<dbReference type="GO" id="GO:0045087">
    <property type="term" value="P:innate immune response"/>
    <property type="evidence" value="ECO:0007669"/>
    <property type="project" value="TreeGrafter"/>
</dbReference>
<name>A0A2G5V9N1_9PELO</name>
<dbReference type="Proteomes" id="UP000230233">
    <property type="component" value="Chromosome II"/>
</dbReference>
<dbReference type="EMBL" id="PDUG01000002">
    <property type="protein sequence ID" value="PIC48494.1"/>
    <property type="molecule type" value="Genomic_DNA"/>
</dbReference>
<evidence type="ECO:0000313" key="5">
    <source>
        <dbReference type="Proteomes" id="UP000230233"/>
    </source>
</evidence>
<evidence type="ECO:0000313" key="4">
    <source>
        <dbReference type="EMBL" id="PIC48494.1"/>
    </source>
</evidence>
<feature type="domain" description="DUF7154" evidence="3">
    <location>
        <begin position="349"/>
        <end position="455"/>
    </location>
</feature>
<sequence>MQEFNGYRTDINDLFNSPPKTEDARNNDNNNSSMEYEYPSTEGNGEEGIYEYITEISKPASFFKKYCCRLLAVLILAGLVAVSIIVCFVWPKIFHHTVTTTTSRTAPDSTPTYTTTKIPTTTTTRISTQTSQTTYTDHGKTTVTSRPSTRSTHSTTPTDGTSCAPTDYPSTFLFAYSNDFSSETVSDTWDKFTHYRNYYDWFGSIRFDTEHLDIQFHKDIKDVTSTIEGNLPNPIYGFSNSSIGSNVFDVFEIFFSNTVAPVCGSIIVVLLKRYPNEADISRIVSLIRSHHAIVHVITSTTPSGGSQSKTMYSVASKTNGMGAFQHDQYFWDAIYTLPLYEPPYPIYATTIQVSGAGTKTLPDFYPSRTDDYLIEITYQDHVPDDSFQMLNLRWTNVGDSGSYNVYSENVSYKWHGGTLTSGWGSFHGVNYSISLVYNYYLGQDVQNLQIRIYSKT</sequence>
<dbReference type="PANTHER" id="PTHR23062:SF3">
    <property type="entry name" value="ANF_RECEPTOR DOMAIN-CONTAINING PROTEIN-RELATED"/>
    <property type="match status" value="1"/>
</dbReference>
<feature type="region of interest" description="Disordered" evidence="1">
    <location>
        <begin position="101"/>
        <end position="162"/>
    </location>
</feature>
<evidence type="ECO:0000259" key="3">
    <source>
        <dbReference type="Pfam" id="PF23673"/>
    </source>
</evidence>
<dbReference type="AlphaFoldDB" id="A0A2G5V9N1"/>
<comment type="caution">
    <text evidence="4">The sequence shown here is derived from an EMBL/GenBank/DDBJ whole genome shotgun (WGS) entry which is preliminary data.</text>
</comment>
<keyword evidence="2" id="KW-1133">Transmembrane helix</keyword>
<organism evidence="4 5">
    <name type="scientific">Caenorhabditis nigoni</name>
    <dbReference type="NCBI Taxonomy" id="1611254"/>
    <lineage>
        <taxon>Eukaryota</taxon>
        <taxon>Metazoa</taxon>
        <taxon>Ecdysozoa</taxon>
        <taxon>Nematoda</taxon>
        <taxon>Chromadorea</taxon>
        <taxon>Rhabditida</taxon>
        <taxon>Rhabditina</taxon>
        <taxon>Rhabditomorpha</taxon>
        <taxon>Rhabditoidea</taxon>
        <taxon>Rhabditidae</taxon>
        <taxon>Peloderinae</taxon>
        <taxon>Caenorhabditis</taxon>
    </lineage>
</organism>
<accession>A0A2G5V9N1</accession>
<feature type="transmembrane region" description="Helical" evidence="2">
    <location>
        <begin position="70"/>
        <end position="91"/>
    </location>
</feature>
<keyword evidence="2" id="KW-0472">Membrane</keyword>
<protein>
    <recommendedName>
        <fullName evidence="3">DUF7154 domain-containing protein</fullName>
    </recommendedName>
</protein>
<dbReference type="InterPro" id="IPR055578">
    <property type="entry name" value="DUF7154"/>
</dbReference>
<keyword evidence="5" id="KW-1185">Reference proteome</keyword>
<dbReference type="STRING" id="1611254.A0A2G5V9N1"/>
<evidence type="ECO:0000256" key="2">
    <source>
        <dbReference type="SAM" id="Phobius"/>
    </source>
</evidence>
<keyword evidence="2" id="KW-0812">Transmembrane</keyword>
<gene>
    <name evidence="4" type="primary">Cnig_chr_II.g7444</name>
    <name evidence="4" type="ORF">B9Z55_007444</name>
</gene>
<dbReference type="PANTHER" id="PTHR23062">
    <property type="entry name" value="HYPOTHETICAL PROTEIN C.ELEGANS"/>
    <property type="match status" value="1"/>
</dbReference>
<dbReference type="Pfam" id="PF23673">
    <property type="entry name" value="DUF7154"/>
    <property type="match status" value="1"/>
</dbReference>
<reference evidence="5" key="1">
    <citation type="submission" date="2017-10" db="EMBL/GenBank/DDBJ databases">
        <title>Rapid genome shrinkage in a self-fertile nematode reveals novel sperm competition proteins.</title>
        <authorList>
            <person name="Yin D."/>
            <person name="Schwarz E.M."/>
            <person name="Thomas C.G."/>
            <person name="Felde R.L."/>
            <person name="Korf I.F."/>
            <person name="Cutter A.D."/>
            <person name="Schartner C.M."/>
            <person name="Ralston E.J."/>
            <person name="Meyer B.J."/>
            <person name="Haag E.S."/>
        </authorList>
    </citation>
    <scope>NUCLEOTIDE SEQUENCE [LARGE SCALE GENOMIC DNA]</scope>
    <source>
        <strain evidence="5">JU1422</strain>
    </source>
</reference>
<proteinExistence type="predicted"/>